<dbReference type="RefSeq" id="WP_138591456.1">
    <property type="nucleotide sequence ID" value="NZ_PNBW01000116.1"/>
</dbReference>
<dbReference type="AlphaFoldDB" id="A0A5S3VBE4"/>
<keyword evidence="13" id="KW-1185">Reference proteome</keyword>
<dbReference type="PANTHER" id="PTHR45663:SF11">
    <property type="entry name" value="GEO12009P1"/>
    <property type="match status" value="1"/>
</dbReference>
<evidence type="ECO:0000256" key="3">
    <source>
        <dbReference type="ARBA" id="ARBA00022982"/>
    </source>
</evidence>
<dbReference type="Proteomes" id="UP000307164">
    <property type="component" value="Unassembled WGS sequence"/>
</dbReference>
<evidence type="ECO:0000256" key="4">
    <source>
        <dbReference type="ARBA" id="ARBA00023157"/>
    </source>
</evidence>
<reference evidence="11" key="3">
    <citation type="submission" date="2019-09" db="EMBL/GenBank/DDBJ databases">
        <title>Co-occurence of chitin degradation, pigmentation and bioactivity in marine Pseudoalteromonas.</title>
        <authorList>
            <person name="Sonnenschein E.C."/>
            <person name="Bech P.K."/>
        </authorList>
    </citation>
    <scope>NUCLEOTIDE SEQUENCE</scope>
    <source>
        <strain evidence="11">S3790</strain>
        <strain evidence="12">S3895</strain>
    </source>
</reference>
<dbReference type="SUPFAM" id="SSF52833">
    <property type="entry name" value="Thioredoxin-like"/>
    <property type="match status" value="1"/>
</dbReference>
<evidence type="ECO:0000256" key="8">
    <source>
        <dbReference type="PIRSR" id="PIRSR000077-1"/>
    </source>
</evidence>
<organism evidence="11 14">
    <name type="scientific">Pseudoalteromonas aurantia</name>
    <dbReference type="NCBI Taxonomy" id="43654"/>
    <lineage>
        <taxon>Bacteria</taxon>
        <taxon>Pseudomonadati</taxon>
        <taxon>Pseudomonadota</taxon>
        <taxon>Gammaproteobacteria</taxon>
        <taxon>Alteromonadales</taxon>
        <taxon>Pseudoalteromonadaceae</taxon>
        <taxon>Pseudoalteromonas</taxon>
    </lineage>
</organism>
<evidence type="ECO:0000256" key="1">
    <source>
        <dbReference type="ARBA" id="ARBA00008987"/>
    </source>
</evidence>
<feature type="disulfide bond" description="Redox-active" evidence="9">
    <location>
        <begin position="33"/>
        <end position="36"/>
    </location>
</feature>
<comment type="caution">
    <text evidence="11">The sequence shown here is derived from an EMBL/GenBank/DDBJ whole genome shotgun (WGS) entry which is preliminary data.</text>
</comment>
<dbReference type="Gene3D" id="3.40.30.10">
    <property type="entry name" value="Glutaredoxin"/>
    <property type="match status" value="1"/>
</dbReference>
<reference evidence="13 14" key="2">
    <citation type="submission" date="2019-06" db="EMBL/GenBank/DDBJ databases">
        <title>Co-occurence of chitin degradation, pigmentation and bioactivity in marine Pseudoalteromonas.</title>
        <authorList>
            <person name="Sonnenschein E.C."/>
            <person name="Bech P.K."/>
        </authorList>
    </citation>
    <scope>NUCLEOTIDE SEQUENCE [LARGE SCALE GENOMIC DNA]</scope>
    <source>
        <strain evidence="14">S3790</strain>
        <strain evidence="13">S3895</strain>
    </source>
</reference>
<evidence type="ECO:0000313" key="13">
    <source>
        <dbReference type="Proteomes" id="UP000307164"/>
    </source>
</evidence>
<evidence type="ECO:0000256" key="2">
    <source>
        <dbReference type="ARBA" id="ARBA00022448"/>
    </source>
</evidence>
<dbReference type="NCBIfam" id="TIGR01068">
    <property type="entry name" value="thioredoxin"/>
    <property type="match status" value="1"/>
</dbReference>
<keyword evidence="2" id="KW-0813">Transport</keyword>
<dbReference type="Pfam" id="PF00085">
    <property type="entry name" value="Thioredoxin"/>
    <property type="match status" value="1"/>
</dbReference>
<feature type="site" description="Contributes to redox potential value" evidence="8">
    <location>
        <position position="35"/>
    </location>
</feature>
<proteinExistence type="inferred from homology"/>
<dbReference type="GO" id="GO:0015035">
    <property type="term" value="F:protein-disulfide reductase activity"/>
    <property type="evidence" value="ECO:0007669"/>
    <property type="project" value="UniProtKB-UniRule"/>
</dbReference>
<keyword evidence="3" id="KW-0249">Electron transport</keyword>
<accession>A0A5S3VBE4</accession>
<dbReference type="PROSITE" id="PS00194">
    <property type="entry name" value="THIOREDOXIN_1"/>
    <property type="match status" value="1"/>
</dbReference>
<comment type="similarity">
    <text evidence="1 7">Belongs to the thioredoxin family.</text>
</comment>
<dbReference type="EMBL" id="PNBW01000116">
    <property type="protein sequence ID" value="TMO71127.1"/>
    <property type="molecule type" value="Genomic_DNA"/>
</dbReference>
<evidence type="ECO:0000313" key="11">
    <source>
        <dbReference type="EMBL" id="TMO68769.1"/>
    </source>
</evidence>
<dbReference type="PIRSF" id="PIRSF000077">
    <property type="entry name" value="Thioredoxin"/>
    <property type="match status" value="1"/>
</dbReference>
<feature type="domain" description="Thioredoxin" evidence="10">
    <location>
        <begin position="1"/>
        <end position="108"/>
    </location>
</feature>
<reference evidence="13 14" key="1">
    <citation type="submission" date="2018-01" db="EMBL/GenBank/DDBJ databases">
        <authorList>
            <person name="Paulsen S."/>
            <person name="Gram L.K."/>
        </authorList>
    </citation>
    <scope>NUCLEOTIDE SEQUENCE [LARGE SCALE GENOMIC DNA]</scope>
    <source>
        <strain evidence="11 14">S3790</strain>
        <strain evidence="12 13">S3895</strain>
    </source>
</reference>
<evidence type="ECO:0000256" key="6">
    <source>
        <dbReference type="NCBIfam" id="TIGR01068"/>
    </source>
</evidence>
<keyword evidence="4 9" id="KW-1015">Disulfide bond</keyword>
<feature type="site" description="Contributes to redox potential value" evidence="8">
    <location>
        <position position="34"/>
    </location>
</feature>
<evidence type="ECO:0000313" key="12">
    <source>
        <dbReference type="EMBL" id="TMO71127.1"/>
    </source>
</evidence>
<feature type="site" description="Deprotonates C-terminal active site Cys" evidence="8">
    <location>
        <position position="27"/>
    </location>
</feature>
<dbReference type="GO" id="GO:0045454">
    <property type="term" value="P:cell redox homeostasis"/>
    <property type="evidence" value="ECO:0007669"/>
    <property type="project" value="TreeGrafter"/>
</dbReference>
<keyword evidence="5 9" id="KW-0676">Redox-active center</keyword>
<dbReference type="GO" id="GO:0005829">
    <property type="term" value="C:cytosol"/>
    <property type="evidence" value="ECO:0007669"/>
    <property type="project" value="TreeGrafter"/>
</dbReference>
<dbReference type="PRINTS" id="PR00421">
    <property type="entry name" value="THIOREDOXIN"/>
</dbReference>
<evidence type="ECO:0000313" key="14">
    <source>
        <dbReference type="Proteomes" id="UP000307217"/>
    </source>
</evidence>
<feature type="active site" description="Nucleophile" evidence="8">
    <location>
        <position position="33"/>
    </location>
</feature>
<dbReference type="OrthoDB" id="9790390at2"/>
<dbReference type="InterPro" id="IPR036249">
    <property type="entry name" value="Thioredoxin-like_sf"/>
</dbReference>
<protein>
    <recommendedName>
        <fullName evidence="6 7">Thioredoxin</fullName>
    </recommendedName>
</protein>
<dbReference type="CDD" id="cd02947">
    <property type="entry name" value="TRX_family"/>
    <property type="match status" value="1"/>
</dbReference>
<evidence type="ECO:0000256" key="5">
    <source>
        <dbReference type="ARBA" id="ARBA00023284"/>
    </source>
</evidence>
<name>A0A5S3VBE4_9GAMM</name>
<gene>
    <name evidence="11" type="ORF">CWC19_08365</name>
    <name evidence="12" type="ORF">CWC20_18345</name>
</gene>
<evidence type="ECO:0000256" key="9">
    <source>
        <dbReference type="PIRSR" id="PIRSR000077-4"/>
    </source>
</evidence>
<dbReference type="InterPro" id="IPR017937">
    <property type="entry name" value="Thioredoxin_CS"/>
</dbReference>
<dbReference type="InterPro" id="IPR005746">
    <property type="entry name" value="Thioredoxin"/>
</dbReference>
<dbReference type="NCBIfam" id="NF006898">
    <property type="entry name" value="PRK09381.1"/>
    <property type="match status" value="1"/>
</dbReference>
<sequence>MSDKIIQLTDDSFEADVLKSAQPVLVDFWAEWCGPCKMIAPILDEVASQYEGKVTIGKLNIDQNAGTPPKFGIRGIPTLLLFKDGAVAATKVGALSKTQLVEFLDANI</sequence>
<dbReference type="PANTHER" id="PTHR45663">
    <property type="entry name" value="GEO12009P1"/>
    <property type="match status" value="1"/>
</dbReference>
<evidence type="ECO:0000259" key="10">
    <source>
        <dbReference type="PROSITE" id="PS51352"/>
    </source>
</evidence>
<dbReference type="InterPro" id="IPR013766">
    <property type="entry name" value="Thioredoxin_domain"/>
</dbReference>
<dbReference type="FunFam" id="3.40.30.10:FF:000001">
    <property type="entry name" value="Thioredoxin"/>
    <property type="match status" value="1"/>
</dbReference>
<dbReference type="EMBL" id="PNBX01000030">
    <property type="protein sequence ID" value="TMO68769.1"/>
    <property type="molecule type" value="Genomic_DNA"/>
</dbReference>
<dbReference type="PROSITE" id="PS51352">
    <property type="entry name" value="THIOREDOXIN_2"/>
    <property type="match status" value="1"/>
</dbReference>
<feature type="active site" description="Nucleophile" evidence="8">
    <location>
        <position position="36"/>
    </location>
</feature>
<dbReference type="Proteomes" id="UP000307217">
    <property type="component" value="Unassembled WGS sequence"/>
</dbReference>
<evidence type="ECO:0000256" key="7">
    <source>
        <dbReference type="PIRNR" id="PIRNR000077"/>
    </source>
</evidence>